<dbReference type="PANTHER" id="PTHR30592:SF1">
    <property type="entry name" value="SULFUR CARRIER PROTEIN FDHD"/>
    <property type="match status" value="1"/>
</dbReference>
<proteinExistence type="inferred from homology"/>
<comment type="function">
    <text evidence="3">Required for formate dehydrogenase (FDH) activity. Acts as a sulfur carrier protein that transfers sulfur from IscS to the molybdenum cofactor prior to its insertion into FDH.</text>
</comment>
<dbReference type="PIRSF" id="PIRSF015626">
    <property type="entry name" value="FdhD"/>
    <property type="match status" value="1"/>
</dbReference>
<keyword evidence="2 3" id="KW-0501">Molybdenum cofactor biosynthesis</keyword>
<keyword evidence="1 3" id="KW-0963">Cytoplasm</keyword>
<evidence type="ECO:0000256" key="1">
    <source>
        <dbReference type="ARBA" id="ARBA00022490"/>
    </source>
</evidence>
<dbReference type="InterPro" id="IPR003786">
    <property type="entry name" value="FdhD"/>
</dbReference>
<dbReference type="RefSeq" id="WP_014901668.1">
    <property type="nucleotide sequence ID" value="NC_018515.1"/>
</dbReference>
<dbReference type="AlphaFoldDB" id="J7IUD8"/>
<dbReference type="Pfam" id="PF02634">
    <property type="entry name" value="FdhD-NarQ"/>
    <property type="match status" value="1"/>
</dbReference>
<comment type="similarity">
    <text evidence="3">Belongs to the FdhD family.</text>
</comment>
<organism evidence="4 5">
    <name type="scientific">Desulfosporosinus meridiei (strain ATCC BAA-275 / DSM 13257 / KCTC 12902 / NCIMB 13706 / S10)</name>
    <dbReference type="NCBI Taxonomy" id="768704"/>
    <lineage>
        <taxon>Bacteria</taxon>
        <taxon>Bacillati</taxon>
        <taxon>Bacillota</taxon>
        <taxon>Clostridia</taxon>
        <taxon>Eubacteriales</taxon>
        <taxon>Desulfitobacteriaceae</taxon>
        <taxon>Desulfosporosinus</taxon>
    </lineage>
</organism>
<dbReference type="HOGENOM" id="CLU_056887_4_1_9"/>
<dbReference type="GO" id="GO:0097163">
    <property type="term" value="F:sulfur carrier activity"/>
    <property type="evidence" value="ECO:0007669"/>
    <property type="project" value="UniProtKB-UniRule"/>
</dbReference>
<dbReference type="OrthoDB" id="9782042at2"/>
<dbReference type="Proteomes" id="UP000005262">
    <property type="component" value="Chromosome"/>
</dbReference>
<dbReference type="NCBIfam" id="TIGR00129">
    <property type="entry name" value="fdhD_narQ"/>
    <property type="match status" value="1"/>
</dbReference>
<dbReference type="InterPro" id="IPR016193">
    <property type="entry name" value="Cytidine_deaminase-like"/>
</dbReference>
<comment type="subcellular location">
    <subcellularLocation>
        <location evidence="3">Cytoplasm</location>
    </subcellularLocation>
</comment>
<reference evidence="5" key="2">
    <citation type="submission" date="2012-08" db="EMBL/GenBank/DDBJ databases">
        <title>Finished genome of Desulfosporosinus meridiei DSM 13257.</title>
        <authorList>
            <person name="Huntemann M."/>
            <person name="Wei C.-L."/>
            <person name="Han J."/>
            <person name="Detter J.C."/>
            <person name="Han C."/>
            <person name="Davenport K."/>
            <person name="Daligault H."/>
            <person name="Erkkila T."/>
            <person name="Gu W."/>
            <person name="Munk A.C.C."/>
            <person name="Teshima H."/>
            <person name="Xu Y."/>
            <person name="Chain P."/>
            <person name="Tapia R."/>
            <person name="Chen A."/>
            <person name="Krypides N."/>
            <person name="Mavromatis K."/>
            <person name="Markowitz V."/>
            <person name="Szeto E."/>
            <person name="Ivanova N."/>
            <person name="Mikhailova N."/>
            <person name="Ovchinnikova G."/>
            <person name="Pagani I."/>
            <person name="Pati A."/>
            <person name="Goodwin L."/>
            <person name="Peters L."/>
            <person name="Pitluck S."/>
            <person name="Woyke T."/>
            <person name="Pester M."/>
            <person name="Spring S."/>
            <person name="Ollivier B."/>
            <person name="Rattei T."/>
            <person name="Klenk H.-P."/>
            <person name="Wagner M."/>
            <person name="Loy A."/>
        </authorList>
    </citation>
    <scope>NUCLEOTIDE SEQUENCE [LARGE SCALE GENOMIC DNA]</scope>
    <source>
        <strain evidence="5">ATCC BAA-275 / DSM 13257 / NCIMB 13706 / S10</strain>
    </source>
</reference>
<evidence type="ECO:0000313" key="4">
    <source>
        <dbReference type="EMBL" id="AFQ42748.1"/>
    </source>
</evidence>
<gene>
    <name evidence="3" type="primary">fdhD</name>
    <name evidence="4" type="ordered locus">Desmer_0716</name>
</gene>
<dbReference type="KEGG" id="dmi:Desmer_0716"/>
<name>J7IUD8_DESMD</name>
<dbReference type="Gene3D" id="3.40.140.10">
    <property type="entry name" value="Cytidine Deaminase, domain 2"/>
    <property type="match status" value="1"/>
</dbReference>
<accession>J7IUD8</accession>
<keyword evidence="5" id="KW-1185">Reference proteome</keyword>
<dbReference type="STRING" id="768704.Desmer_0716"/>
<dbReference type="HAMAP" id="MF_00187">
    <property type="entry name" value="FdhD"/>
    <property type="match status" value="1"/>
</dbReference>
<reference evidence="4 5" key="1">
    <citation type="journal article" date="2012" name="J. Bacteriol.">
        <title>Complete genome sequences of Desulfosporosinus orientis DSM765T, Desulfosporosinus youngiae DSM17734T, Desulfosporosinus meridiei DSM13257T, and Desulfosporosinus acidiphilus DSM22704T.</title>
        <authorList>
            <person name="Pester M."/>
            <person name="Brambilla E."/>
            <person name="Alazard D."/>
            <person name="Rattei T."/>
            <person name="Weinmaier T."/>
            <person name="Han J."/>
            <person name="Lucas S."/>
            <person name="Lapidus A."/>
            <person name="Cheng J.F."/>
            <person name="Goodwin L."/>
            <person name="Pitluck S."/>
            <person name="Peters L."/>
            <person name="Ovchinnikova G."/>
            <person name="Teshima H."/>
            <person name="Detter J.C."/>
            <person name="Han C.S."/>
            <person name="Tapia R."/>
            <person name="Land M.L."/>
            <person name="Hauser L."/>
            <person name="Kyrpides N.C."/>
            <person name="Ivanova N.N."/>
            <person name="Pagani I."/>
            <person name="Huntmann M."/>
            <person name="Wei C.L."/>
            <person name="Davenport K.W."/>
            <person name="Daligault H."/>
            <person name="Chain P.S."/>
            <person name="Chen A."/>
            <person name="Mavromatis K."/>
            <person name="Markowitz V."/>
            <person name="Szeto E."/>
            <person name="Mikhailova N."/>
            <person name="Pati A."/>
            <person name="Wagner M."/>
            <person name="Woyke T."/>
            <person name="Ollivier B."/>
            <person name="Klenk H.P."/>
            <person name="Spring S."/>
            <person name="Loy A."/>
        </authorList>
    </citation>
    <scope>NUCLEOTIDE SEQUENCE [LARGE SCALE GENOMIC DNA]</scope>
    <source>
        <strain evidence="5">ATCC BAA-275 / DSM 13257 / NCIMB 13706 / S10</strain>
    </source>
</reference>
<sequence>MTNETVTHTILKANGELLEWLDDTVVREIPLTVHYNREEIATLLCSPSQIEELTLGFLFNEGFIQVPEDVYEIRQDPANFMIWVEGRPCVLQKELMSKRYVSACCGKSRASFCFANDALMVKPITSNYRISLQEAYSYAKFLQSYLPLFAKTGGIHSGGIGYQGKVLMTSYDIGRHNVFDKLSGEAFRKRLNLENHVVFFSGRVASEILLKVAKMKAPILIARGAPTDMALAQATALNITVLGFAREQRVNIYTCSERIICNSNEF</sequence>
<evidence type="ECO:0000256" key="2">
    <source>
        <dbReference type="ARBA" id="ARBA00023150"/>
    </source>
</evidence>
<feature type="active site" description="Cysteine persulfide intermediate" evidence="3">
    <location>
        <position position="105"/>
    </location>
</feature>
<dbReference type="GO" id="GO:0006777">
    <property type="term" value="P:Mo-molybdopterin cofactor biosynthetic process"/>
    <property type="evidence" value="ECO:0007669"/>
    <property type="project" value="UniProtKB-UniRule"/>
</dbReference>
<dbReference type="GO" id="GO:0016783">
    <property type="term" value="F:sulfurtransferase activity"/>
    <property type="evidence" value="ECO:0007669"/>
    <property type="project" value="InterPro"/>
</dbReference>
<evidence type="ECO:0000313" key="5">
    <source>
        <dbReference type="Proteomes" id="UP000005262"/>
    </source>
</evidence>
<evidence type="ECO:0000256" key="3">
    <source>
        <dbReference type="HAMAP-Rule" id="MF_00187"/>
    </source>
</evidence>
<protein>
    <recommendedName>
        <fullName evidence="3">Sulfur carrier protein FdhD</fullName>
    </recommendedName>
</protein>
<dbReference type="Gene3D" id="3.10.20.10">
    <property type="match status" value="1"/>
</dbReference>
<dbReference type="eggNOG" id="COG1526">
    <property type="taxonomic scope" value="Bacteria"/>
</dbReference>
<dbReference type="SUPFAM" id="SSF53927">
    <property type="entry name" value="Cytidine deaminase-like"/>
    <property type="match status" value="1"/>
</dbReference>
<feature type="binding site" evidence="3">
    <location>
        <begin position="244"/>
        <end position="249"/>
    </location>
    <ligand>
        <name>Mo-bis(molybdopterin guanine dinucleotide)</name>
        <dbReference type="ChEBI" id="CHEBI:60539"/>
    </ligand>
</feature>
<dbReference type="EMBL" id="CP003629">
    <property type="protein sequence ID" value="AFQ42748.1"/>
    <property type="molecule type" value="Genomic_DNA"/>
</dbReference>
<dbReference type="PANTHER" id="PTHR30592">
    <property type="entry name" value="FORMATE DEHYDROGENASE"/>
    <property type="match status" value="1"/>
</dbReference>
<dbReference type="GO" id="GO:0005737">
    <property type="term" value="C:cytoplasm"/>
    <property type="evidence" value="ECO:0007669"/>
    <property type="project" value="UniProtKB-SubCell"/>
</dbReference>